<feature type="region of interest" description="Disordered" evidence="6">
    <location>
        <begin position="101"/>
        <end position="121"/>
    </location>
</feature>
<feature type="transmembrane region" description="Helical" evidence="7">
    <location>
        <begin position="257"/>
        <end position="280"/>
    </location>
</feature>
<comment type="subcellular location">
    <subcellularLocation>
        <location evidence="1">Cell membrane</location>
        <topology evidence="1">Multi-pass membrane protein</topology>
    </subcellularLocation>
</comment>
<feature type="transmembrane region" description="Helical" evidence="7">
    <location>
        <begin position="341"/>
        <end position="361"/>
    </location>
</feature>
<accession>A0ABZ1FFN4</accession>
<organism evidence="9 10">
    <name type="scientific">Streptomyces decoyicus</name>
    <dbReference type="NCBI Taxonomy" id="249567"/>
    <lineage>
        <taxon>Bacteria</taxon>
        <taxon>Bacillati</taxon>
        <taxon>Actinomycetota</taxon>
        <taxon>Actinomycetes</taxon>
        <taxon>Kitasatosporales</taxon>
        <taxon>Streptomycetaceae</taxon>
        <taxon>Streptomyces</taxon>
    </lineage>
</organism>
<protein>
    <submittedName>
        <fullName evidence="9">ABC transporter permease</fullName>
    </submittedName>
</protein>
<evidence type="ECO:0000256" key="7">
    <source>
        <dbReference type="SAM" id="Phobius"/>
    </source>
</evidence>
<feature type="domain" description="ABC3 transporter permease C-terminal" evidence="8">
    <location>
        <begin position="209"/>
        <end position="323"/>
    </location>
</feature>
<name>A0ABZ1FFN4_9ACTN</name>
<feature type="transmembrane region" description="Helical" evidence="7">
    <location>
        <begin position="373"/>
        <end position="394"/>
    </location>
</feature>
<dbReference type="InterPro" id="IPR038766">
    <property type="entry name" value="Membrane_comp_ABC_pdt"/>
</dbReference>
<feature type="transmembrane region" description="Helical" evidence="7">
    <location>
        <begin position="422"/>
        <end position="443"/>
    </location>
</feature>
<dbReference type="PANTHER" id="PTHR30287">
    <property type="entry name" value="MEMBRANE COMPONENT OF PREDICTED ABC SUPERFAMILY METABOLITE UPTAKE TRANSPORTER"/>
    <property type="match status" value="1"/>
</dbReference>
<gene>
    <name evidence="9" type="ORF">OG863_15290</name>
</gene>
<dbReference type="InterPro" id="IPR003838">
    <property type="entry name" value="ABC3_permease_C"/>
</dbReference>
<sequence>MSPATHPRGAAAWARDLAMGARFAVGGGREGWVRTLLTAVGVGLGVTLLLGAASVPHLMESRQERREARLIDLNTEKGTRPGAGTLLYRYSDTEFRGAGVHGTLLRPDGRSPVRPPGVRTLPRAGEMVVSPALGELLAAPGGALLHERLGRTVVGTIAAPGLAGPGELTYYAGDDSLTASGEVHRISHFGGALTTAPMNPTLGVIVVVACVVLLMPVVVLIATAVRFGGERRDRRMAALRLVGADRRMTRRMAAGETLCGALGGLLPGAGLFLLACRFIGRITLWDVDAFPSDLTPHPALVALIVLAVPLSAVLVTLVALRGVAIEPLGVVRQRTPRRRRVWWRLPLPVLGAVVLLLTGTAGPSPADARLHPALLAGGALLVLFGISMLLPWLVEAVVARLRGGPVPWQLAIRRLQLSSGTAARSVSGITVAVAGAIALQMLFAAVQDDFVRVAGQDGTPDRLTVTLPARDTATGRKAAEAFRATKGVRGVTTVLSSSVSVSADRGGRGDRGSSASSAAPLTVGDCPGLRELAHLRSCKDGDVFLVQDRSGAADGGAFARTARPGGKVLLHDGPDGPRAKGRPPLWTIPRTARTATARPGPAGTVVFGIFATPSALPVPDLAGPLAMATLTLDPRVPDAAEYARNTAARLDPAADVIGPHRAGQDSQFTSVRTGLLVASTVTMALIAASMLVSTLEQLRERRRLLAVLVAFGTRRADLGWSVLWQTAVPVALGLGLAVVGGCGLGLTLLHLVGKSSPDWSVIWPVTGAGAALVLVVTLLSLPPLWRLMRPDGLRTE</sequence>
<evidence type="ECO:0000256" key="6">
    <source>
        <dbReference type="SAM" id="MobiDB-lite"/>
    </source>
</evidence>
<dbReference type="Pfam" id="PF02687">
    <property type="entry name" value="FtsX"/>
    <property type="match status" value="2"/>
</dbReference>
<evidence type="ECO:0000256" key="4">
    <source>
        <dbReference type="ARBA" id="ARBA00022989"/>
    </source>
</evidence>
<keyword evidence="5 7" id="KW-0472">Membrane</keyword>
<feature type="transmembrane region" description="Helical" evidence="7">
    <location>
        <begin position="730"/>
        <end position="749"/>
    </location>
</feature>
<proteinExistence type="predicted"/>
<evidence type="ECO:0000256" key="3">
    <source>
        <dbReference type="ARBA" id="ARBA00022692"/>
    </source>
</evidence>
<keyword evidence="4 7" id="KW-1133">Transmembrane helix</keyword>
<feature type="region of interest" description="Disordered" evidence="6">
    <location>
        <begin position="564"/>
        <end position="584"/>
    </location>
</feature>
<keyword evidence="2" id="KW-1003">Cell membrane</keyword>
<feature type="transmembrane region" description="Helical" evidence="7">
    <location>
        <begin position="202"/>
        <end position="225"/>
    </location>
</feature>
<keyword evidence="3 7" id="KW-0812">Transmembrane</keyword>
<feature type="compositionally biased region" description="Basic and acidic residues" evidence="6">
    <location>
        <begin position="569"/>
        <end position="578"/>
    </location>
</feature>
<keyword evidence="10" id="KW-1185">Reference proteome</keyword>
<feature type="transmembrane region" description="Helical" evidence="7">
    <location>
        <begin position="32"/>
        <end position="55"/>
    </location>
</feature>
<dbReference type="PANTHER" id="PTHR30287:SF1">
    <property type="entry name" value="INNER MEMBRANE PROTEIN"/>
    <property type="match status" value="1"/>
</dbReference>
<dbReference type="EMBL" id="CP109106">
    <property type="protein sequence ID" value="WSB69207.1"/>
    <property type="molecule type" value="Genomic_DNA"/>
</dbReference>
<evidence type="ECO:0000259" key="8">
    <source>
        <dbReference type="Pfam" id="PF02687"/>
    </source>
</evidence>
<feature type="transmembrane region" description="Helical" evidence="7">
    <location>
        <begin position="761"/>
        <end position="781"/>
    </location>
</feature>
<evidence type="ECO:0000256" key="1">
    <source>
        <dbReference type="ARBA" id="ARBA00004651"/>
    </source>
</evidence>
<evidence type="ECO:0000256" key="5">
    <source>
        <dbReference type="ARBA" id="ARBA00023136"/>
    </source>
</evidence>
<evidence type="ECO:0000256" key="2">
    <source>
        <dbReference type="ARBA" id="ARBA00022475"/>
    </source>
</evidence>
<evidence type="ECO:0000313" key="9">
    <source>
        <dbReference type="EMBL" id="WSB69207.1"/>
    </source>
</evidence>
<feature type="transmembrane region" description="Helical" evidence="7">
    <location>
        <begin position="674"/>
        <end position="692"/>
    </location>
</feature>
<feature type="domain" description="ABC3 transporter permease C-terminal" evidence="8">
    <location>
        <begin position="677"/>
        <end position="789"/>
    </location>
</feature>
<dbReference type="Proteomes" id="UP001344251">
    <property type="component" value="Chromosome"/>
</dbReference>
<evidence type="ECO:0000313" key="10">
    <source>
        <dbReference type="Proteomes" id="UP001344251"/>
    </source>
</evidence>
<dbReference type="RefSeq" id="WP_326618694.1">
    <property type="nucleotide sequence ID" value="NZ_CP109106.1"/>
</dbReference>
<reference evidence="9 10" key="1">
    <citation type="submission" date="2022-10" db="EMBL/GenBank/DDBJ databases">
        <title>The complete genomes of actinobacterial strains from the NBC collection.</title>
        <authorList>
            <person name="Joergensen T.S."/>
            <person name="Alvarez Arevalo M."/>
            <person name="Sterndorff E.B."/>
            <person name="Faurdal D."/>
            <person name="Vuksanovic O."/>
            <person name="Mourched A.-S."/>
            <person name="Charusanti P."/>
            <person name="Shaw S."/>
            <person name="Blin K."/>
            <person name="Weber T."/>
        </authorList>
    </citation>
    <scope>NUCLEOTIDE SEQUENCE [LARGE SCALE GENOMIC DNA]</scope>
    <source>
        <strain evidence="9 10">NBC 01774</strain>
    </source>
</reference>
<feature type="transmembrane region" description="Helical" evidence="7">
    <location>
        <begin position="300"/>
        <end position="320"/>
    </location>
</feature>